<evidence type="ECO:0000313" key="2">
    <source>
        <dbReference type="EMBL" id="CAA7270300.1"/>
    </source>
</evidence>
<dbReference type="AlphaFoldDB" id="A0A8S0WID5"/>
<evidence type="ECO:0000256" key="1">
    <source>
        <dbReference type="SAM" id="MobiDB-lite"/>
    </source>
</evidence>
<name>A0A8S0WID5_CYCAE</name>
<protein>
    <submittedName>
        <fullName evidence="2">Uncharacterized protein</fullName>
    </submittedName>
</protein>
<accession>A0A8S0WID5</accession>
<dbReference type="EMBL" id="CACVBS010000090">
    <property type="protein sequence ID" value="CAA7270300.1"/>
    <property type="molecule type" value="Genomic_DNA"/>
</dbReference>
<dbReference type="Proteomes" id="UP000467700">
    <property type="component" value="Unassembled WGS sequence"/>
</dbReference>
<sequence length="184" mass="19692">MSINTESSASQIAPAQVTESMGNLSINGAPDTADTNTNVSTPNYNPMFGQASLTDHLDGSAHNPITEHPSVGQPPVVQGIVRPVDFRGNLIPLFVPVAGFAYITRLDDFHFGILDPDTGKTFQTCRLILNMQKVAISRDGQWDSRTTGTDIVFTSFIDTSDDPAILQLDLGERADGGILTSTAQ</sequence>
<evidence type="ECO:0000313" key="3">
    <source>
        <dbReference type="Proteomes" id="UP000467700"/>
    </source>
</evidence>
<comment type="caution">
    <text evidence="2">The sequence shown here is derived from an EMBL/GenBank/DDBJ whole genome shotgun (WGS) entry which is preliminary data.</text>
</comment>
<feature type="compositionally biased region" description="Polar residues" evidence="1">
    <location>
        <begin position="33"/>
        <end position="44"/>
    </location>
</feature>
<organism evidence="2 3">
    <name type="scientific">Cyclocybe aegerita</name>
    <name type="common">Black poplar mushroom</name>
    <name type="synonym">Agrocybe aegerita</name>
    <dbReference type="NCBI Taxonomy" id="1973307"/>
    <lineage>
        <taxon>Eukaryota</taxon>
        <taxon>Fungi</taxon>
        <taxon>Dikarya</taxon>
        <taxon>Basidiomycota</taxon>
        <taxon>Agaricomycotina</taxon>
        <taxon>Agaricomycetes</taxon>
        <taxon>Agaricomycetidae</taxon>
        <taxon>Agaricales</taxon>
        <taxon>Agaricineae</taxon>
        <taxon>Bolbitiaceae</taxon>
        <taxon>Cyclocybe</taxon>
    </lineage>
</organism>
<feature type="region of interest" description="Disordered" evidence="1">
    <location>
        <begin position="22"/>
        <end position="74"/>
    </location>
</feature>
<keyword evidence="3" id="KW-1185">Reference proteome</keyword>
<proteinExistence type="predicted"/>
<gene>
    <name evidence="2" type="ORF">AAE3_LOCUS12666</name>
</gene>
<reference evidence="2 3" key="1">
    <citation type="submission" date="2020-01" db="EMBL/GenBank/DDBJ databases">
        <authorList>
            <person name="Gupta K D."/>
        </authorList>
    </citation>
    <scope>NUCLEOTIDE SEQUENCE [LARGE SCALE GENOMIC DNA]</scope>
</reference>